<evidence type="ECO:0000313" key="1">
    <source>
        <dbReference type="EMBL" id="NFA44034.1"/>
    </source>
</evidence>
<proteinExistence type="predicted"/>
<name>A0A6B4REF4_CLOBO</name>
<organism evidence="1 2">
    <name type="scientific">Clostridium botulinum</name>
    <dbReference type="NCBI Taxonomy" id="1491"/>
    <lineage>
        <taxon>Bacteria</taxon>
        <taxon>Bacillati</taxon>
        <taxon>Bacillota</taxon>
        <taxon>Clostridia</taxon>
        <taxon>Eubacteriales</taxon>
        <taxon>Clostridiaceae</taxon>
        <taxon>Clostridium</taxon>
    </lineage>
</organism>
<dbReference type="RefSeq" id="WP_012450006.1">
    <property type="nucleotide sequence ID" value="NZ_QQAE01000077.1"/>
</dbReference>
<protein>
    <submittedName>
        <fullName evidence="1">Uncharacterized protein</fullName>
    </submittedName>
</protein>
<dbReference type="EMBL" id="SGKU01000057">
    <property type="protein sequence ID" value="NFA44034.1"/>
    <property type="molecule type" value="Genomic_DNA"/>
</dbReference>
<reference evidence="1 2" key="1">
    <citation type="submission" date="2019-02" db="EMBL/GenBank/DDBJ databases">
        <title>Genome sequencing of Clostridium botulinum clinical isolates.</title>
        <authorList>
            <person name="Brunt J."/>
            <person name="Van Vliet A.H.M."/>
            <person name="Stringer S.C."/>
            <person name="Grant K.A."/>
            <person name="Carter A.C."/>
            <person name="Peck M.W."/>
        </authorList>
    </citation>
    <scope>NUCLEOTIDE SEQUENCE [LARGE SCALE GENOMIC DNA]</scope>
    <source>
        <strain evidence="1 2">H113700579</strain>
    </source>
</reference>
<sequence length="187" mass="21532">MSKMKEFQKTASGKIKLDWNSVEEEVGFKLHDNLKDFYSRILGSKNRILGSKNKSGIISGIIKFNSIEFVNRYVNKDNWLNDANSNNSYAEFTLCLLEQTNDKYISDFIEEAFWGEWTGGNDFGHRAYVGEILINMGQVSLLFNNDTGEFEWVDFGYGNFDTYSDNPYGIVADNTQEFLNKFKLVDI</sequence>
<accession>A0A6B4REF4</accession>
<evidence type="ECO:0000313" key="2">
    <source>
        <dbReference type="Proteomes" id="UP000472355"/>
    </source>
</evidence>
<gene>
    <name evidence="1" type="ORF">EXM65_16030</name>
</gene>
<dbReference type="AlphaFoldDB" id="A0A6B4REF4"/>
<comment type="caution">
    <text evidence="1">The sequence shown here is derived from an EMBL/GenBank/DDBJ whole genome shotgun (WGS) entry which is preliminary data.</text>
</comment>
<dbReference type="Proteomes" id="UP000472355">
    <property type="component" value="Unassembled WGS sequence"/>
</dbReference>